<dbReference type="InParanoid" id="G3HAY4"/>
<evidence type="ECO:0000313" key="2">
    <source>
        <dbReference type="Proteomes" id="UP000001075"/>
    </source>
</evidence>
<accession>G3HAY4</accession>
<gene>
    <name evidence="1" type="ORF">I79_007595</name>
</gene>
<reference evidence="2" key="1">
    <citation type="journal article" date="2011" name="Nat. Biotechnol.">
        <title>The genomic sequence of the Chinese hamster ovary (CHO)-K1 cell line.</title>
        <authorList>
            <person name="Xu X."/>
            <person name="Nagarajan H."/>
            <person name="Lewis N.E."/>
            <person name="Pan S."/>
            <person name="Cai Z."/>
            <person name="Liu X."/>
            <person name="Chen W."/>
            <person name="Xie M."/>
            <person name="Wang W."/>
            <person name="Hammond S."/>
            <person name="Andersen M.R."/>
            <person name="Neff N."/>
            <person name="Passarelli B."/>
            <person name="Koh W."/>
            <person name="Fan H.C."/>
            <person name="Wang J."/>
            <person name="Gui Y."/>
            <person name="Lee K.H."/>
            <person name="Betenbaugh M.J."/>
            <person name="Quake S.R."/>
            <person name="Famili I."/>
            <person name="Palsson B.O."/>
            <person name="Wang J."/>
        </authorList>
    </citation>
    <scope>NUCLEOTIDE SEQUENCE [LARGE SCALE GENOMIC DNA]</scope>
    <source>
        <strain evidence="2">CHO K1 cell line</strain>
    </source>
</reference>
<organism evidence="1 2">
    <name type="scientific">Cricetulus griseus</name>
    <name type="common">Chinese hamster</name>
    <name type="synonym">Cricetulus barabensis griseus</name>
    <dbReference type="NCBI Taxonomy" id="10029"/>
    <lineage>
        <taxon>Eukaryota</taxon>
        <taxon>Metazoa</taxon>
        <taxon>Chordata</taxon>
        <taxon>Craniata</taxon>
        <taxon>Vertebrata</taxon>
        <taxon>Euteleostomi</taxon>
        <taxon>Mammalia</taxon>
        <taxon>Eutheria</taxon>
        <taxon>Euarchontoglires</taxon>
        <taxon>Glires</taxon>
        <taxon>Rodentia</taxon>
        <taxon>Myomorpha</taxon>
        <taxon>Muroidea</taxon>
        <taxon>Cricetidae</taxon>
        <taxon>Cricetinae</taxon>
        <taxon>Cricetulus</taxon>
    </lineage>
</organism>
<dbReference type="Proteomes" id="UP000001075">
    <property type="component" value="Unassembled WGS sequence"/>
</dbReference>
<proteinExistence type="predicted"/>
<name>G3HAY4_CRIGR</name>
<sequence>MWTVGNLWMTLIHAEPRPLLIQLESNQALGKAHVHRQNSQFTRFCVQVGLEQQGCDYLELKQLSPAQCFEVGPFL</sequence>
<evidence type="ECO:0000313" key="1">
    <source>
        <dbReference type="EMBL" id="EGV92808.1"/>
    </source>
</evidence>
<protein>
    <submittedName>
        <fullName evidence="1">Uncharacterized protein</fullName>
    </submittedName>
</protein>
<dbReference type="EMBL" id="JH000259">
    <property type="protein sequence ID" value="EGV92808.1"/>
    <property type="molecule type" value="Genomic_DNA"/>
</dbReference>
<dbReference type="AlphaFoldDB" id="G3HAY4"/>